<evidence type="ECO:0000256" key="2">
    <source>
        <dbReference type="RuleBase" id="RU000363"/>
    </source>
</evidence>
<sequence length="241" mass="27577">MMKWRKLIVFFNSKEGDTYAIKGKSSYCYGGSLWNRKSDSQMKELMSLSHDISEQRIQDTVKEIEQLKGRALGVKTDVSKLTDIEHLIQTTLDSFQTLDILVNNAGILDRLTPVTEITDEFWEKNISINLTAPMRLSREAIKKMVEKGQGNIINMSSLGCCMEGKPVQRTQLVSIVGLQEILRIIMITKEYVVMRLLQVRLKPNLGINEGVNPFGLERFQSGAGANIRFWRLKKLQRLFCF</sequence>
<dbReference type="PRINTS" id="PR00081">
    <property type="entry name" value="GDHRDH"/>
</dbReference>
<dbReference type="EMBL" id="CAKJTJ010000061">
    <property type="protein sequence ID" value="CAG9623654.1"/>
    <property type="molecule type" value="Genomic_DNA"/>
</dbReference>
<dbReference type="Pfam" id="PF00106">
    <property type="entry name" value="adh_short"/>
    <property type="match status" value="1"/>
</dbReference>
<proteinExistence type="inferred from homology"/>
<accession>A0ABN8AHC4</accession>
<reference evidence="3 4" key="1">
    <citation type="submission" date="2021-10" db="EMBL/GenBank/DDBJ databases">
        <authorList>
            <person name="Criscuolo A."/>
        </authorList>
    </citation>
    <scope>NUCLEOTIDE SEQUENCE [LARGE SCALE GENOMIC DNA]</scope>
    <source>
        <strain evidence="4">CIP 111883</strain>
    </source>
</reference>
<evidence type="ECO:0008006" key="5">
    <source>
        <dbReference type="Google" id="ProtNLM"/>
    </source>
</evidence>
<dbReference type="InterPro" id="IPR002347">
    <property type="entry name" value="SDR_fam"/>
</dbReference>
<evidence type="ECO:0000313" key="4">
    <source>
        <dbReference type="Proteomes" id="UP000789833"/>
    </source>
</evidence>
<dbReference type="Proteomes" id="UP000789833">
    <property type="component" value="Unassembled WGS sequence"/>
</dbReference>
<comment type="similarity">
    <text evidence="1 2">Belongs to the short-chain dehydrogenases/reductases (SDR) family.</text>
</comment>
<evidence type="ECO:0000313" key="3">
    <source>
        <dbReference type="EMBL" id="CAG9623654.1"/>
    </source>
</evidence>
<keyword evidence="4" id="KW-1185">Reference proteome</keyword>
<evidence type="ECO:0000256" key="1">
    <source>
        <dbReference type="ARBA" id="ARBA00006484"/>
    </source>
</evidence>
<organism evidence="3 4">
    <name type="scientific">Sutcliffiella rhizosphaerae</name>
    <dbReference type="NCBI Taxonomy" id="2880967"/>
    <lineage>
        <taxon>Bacteria</taxon>
        <taxon>Bacillati</taxon>
        <taxon>Bacillota</taxon>
        <taxon>Bacilli</taxon>
        <taxon>Bacillales</taxon>
        <taxon>Bacillaceae</taxon>
        <taxon>Sutcliffiella</taxon>
    </lineage>
</organism>
<gene>
    <name evidence="3" type="ORF">BACCIP111883_04472</name>
</gene>
<name>A0ABN8AHC4_9BACI</name>
<dbReference type="PRINTS" id="PR00080">
    <property type="entry name" value="SDRFAMILY"/>
</dbReference>
<dbReference type="CDD" id="cd05233">
    <property type="entry name" value="SDR_c"/>
    <property type="match status" value="1"/>
</dbReference>
<comment type="caution">
    <text evidence="3">The sequence shown here is derived from an EMBL/GenBank/DDBJ whole genome shotgun (WGS) entry which is preliminary data.</text>
</comment>
<dbReference type="InterPro" id="IPR036291">
    <property type="entry name" value="NAD(P)-bd_dom_sf"/>
</dbReference>
<dbReference type="Gene3D" id="3.40.50.720">
    <property type="entry name" value="NAD(P)-binding Rossmann-like Domain"/>
    <property type="match status" value="1"/>
</dbReference>
<dbReference type="InterPro" id="IPR050259">
    <property type="entry name" value="SDR"/>
</dbReference>
<dbReference type="PANTHER" id="PTHR42879">
    <property type="entry name" value="3-OXOACYL-(ACYL-CARRIER-PROTEIN) REDUCTASE"/>
    <property type="match status" value="1"/>
</dbReference>
<dbReference type="PANTHER" id="PTHR42879:SF2">
    <property type="entry name" value="3-OXOACYL-[ACYL-CARRIER-PROTEIN] REDUCTASE FABG"/>
    <property type="match status" value="1"/>
</dbReference>
<protein>
    <recommendedName>
        <fullName evidence="5">SDR family NAD(P)-dependent oxidoreductase</fullName>
    </recommendedName>
</protein>
<dbReference type="SUPFAM" id="SSF51735">
    <property type="entry name" value="NAD(P)-binding Rossmann-fold domains"/>
    <property type="match status" value="1"/>
</dbReference>